<sequence>MINLIDYQNIEKINANNLKQIINYIFKDYPDIIRNYFEIINELSDRIDLIDKIVEEIKEILIELNLKKENLSEYEEKIIISMRNNFFESNKLINNMATKIIIEKQEKYEKNTQDLESIFANLI</sequence>
<organism evidence="2">
    <name type="scientific">uncultured bacterium</name>
    <name type="common">gcode 4</name>
    <dbReference type="NCBI Taxonomy" id="1234023"/>
    <lineage>
        <taxon>Bacteria</taxon>
        <taxon>environmental samples</taxon>
    </lineage>
</organism>
<evidence type="ECO:0000313" key="2">
    <source>
        <dbReference type="EMBL" id="EKE26147.1"/>
    </source>
</evidence>
<name>K2FWB6_9BACT</name>
<proteinExistence type="predicted"/>
<keyword evidence="1" id="KW-0175">Coiled coil</keyword>
<protein>
    <submittedName>
        <fullName evidence="2">Uncharacterized protein</fullName>
    </submittedName>
</protein>
<feature type="coiled-coil region" evidence="1">
    <location>
        <begin position="50"/>
        <end position="77"/>
    </location>
</feature>
<dbReference type="EMBL" id="AMFJ01000925">
    <property type="protein sequence ID" value="EKE26147.1"/>
    <property type="molecule type" value="Genomic_DNA"/>
</dbReference>
<accession>K2FWB6</accession>
<comment type="caution">
    <text evidence="2">The sequence shown here is derived from an EMBL/GenBank/DDBJ whole genome shotgun (WGS) entry which is preliminary data.</text>
</comment>
<reference evidence="2" key="1">
    <citation type="journal article" date="2012" name="Science">
        <title>Fermentation, hydrogen, and sulfur metabolism in multiple uncultivated bacterial phyla.</title>
        <authorList>
            <person name="Wrighton K.C."/>
            <person name="Thomas B.C."/>
            <person name="Sharon I."/>
            <person name="Miller C.S."/>
            <person name="Castelle C.J."/>
            <person name="VerBerkmoes N.C."/>
            <person name="Wilkins M.J."/>
            <person name="Hettich R.L."/>
            <person name="Lipton M.S."/>
            <person name="Williams K.H."/>
            <person name="Long P.E."/>
            <person name="Banfield J.F."/>
        </authorList>
    </citation>
    <scope>NUCLEOTIDE SEQUENCE [LARGE SCALE GENOMIC DNA]</scope>
</reference>
<dbReference type="AlphaFoldDB" id="K2FWB6"/>
<evidence type="ECO:0000256" key="1">
    <source>
        <dbReference type="SAM" id="Coils"/>
    </source>
</evidence>
<gene>
    <name evidence="2" type="ORF">ACD_4C00409G0002</name>
</gene>